<keyword evidence="3" id="KW-1185">Reference proteome</keyword>
<dbReference type="InterPro" id="IPR039537">
    <property type="entry name" value="Retrotran_Ty1/copia-like"/>
</dbReference>
<dbReference type="PANTHER" id="PTHR42648:SF28">
    <property type="entry name" value="TRANSPOSON-ENCODED PROTEIN WITH RIBONUCLEASE H-LIKE AND RETROVIRUS ZINC FINGER-LIKE DOMAINS"/>
    <property type="match status" value="1"/>
</dbReference>
<protein>
    <recommendedName>
        <fullName evidence="1">Integrase catalytic domain-containing protein</fullName>
    </recommendedName>
</protein>
<dbReference type="STRING" id="157652.A0A371G7H3"/>
<dbReference type="InterPro" id="IPR025724">
    <property type="entry name" value="GAG-pre-integrase_dom"/>
</dbReference>
<dbReference type="InterPro" id="IPR001584">
    <property type="entry name" value="Integrase_cat-core"/>
</dbReference>
<gene>
    <name evidence="2" type="ORF">CR513_32156</name>
</gene>
<feature type="domain" description="Integrase catalytic" evidence="1">
    <location>
        <begin position="124"/>
        <end position="224"/>
    </location>
</feature>
<sequence>MQLWLRGVKHAPDIRFNMISVHMLDNGGYDNHFGYGKWKLTKGNLVLAKGEKISKLYWTKALVAKDSVNAMDKEASLWHRKLSHISERGLNCLAKKDMLPRFKNTELDKCSHCIAGKYTRVSFKKHSPSRKSELLELVHFDVCGPLKVKSFSGAFYFVTFIDDCSRKIWVYTLKSKDQVLEKFKDFQALVERQLGTKVKRSDNGERMNRTLIERVRCILSEAKLLKHFWGEALYTTMHVNLSPVVALNTEMPDKIWFGKDVKYGHLRVLDYKPFVHVSKDERFKLDMKTRQCIFIGYGHDEYGYRMYDPIEKKLVRSRDVQFMEDQTIEGIDKVKKSTPKKDNSLSEINPV</sequence>
<reference evidence="2" key="1">
    <citation type="submission" date="2018-05" db="EMBL/GenBank/DDBJ databases">
        <title>Draft genome of Mucuna pruriens seed.</title>
        <authorList>
            <person name="Nnadi N.E."/>
            <person name="Vos R."/>
            <person name="Hasami M.H."/>
            <person name="Devisetty U.K."/>
            <person name="Aguiy J.C."/>
        </authorList>
    </citation>
    <scope>NUCLEOTIDE SEQUENCE [LARGE SCALE GENOMIC DNA]</scope>
    <source>
        <strain evidence="2">JCA_2017</strain>
    </source>
</reference>
<dbReference type="Gene3D" id="3.30.420.10">
    <property type="entry name" value="Ribonuclease H-like superfamily/Ribonuclease H"/>
    <property type="match status" value="1"/>
</dbReference>
<dbReference type="PROSITE" id="PS50994">
    <property type="entry name" value="INTEGRASE"/>
    <property type="match status" value="1"/>
</dbReference>
<dbReference type="SUPFAM" id="SSF53098">
    <property type="entry name" value="Ribonuclease H-like"/>
    <property type="match status" value="1"/>
</dbReference>
<dbReference type="OrthoDB" id="1933590at2759"/>
<dbReference type="Pfam" id="PF13976">
    <property type="entry name" value="gag_pre-integrs"/>
    <property type="match status" value="1"/>
</dbReference>
<evidence type="ECO:0000313" key="2">
    <source>
        <dbReference type="EMBL" id="RDX86500.1"/>
    </source>
</evidence>
<dbReference type="InterPro" id="IPR036397">
    <property type="entry name" value="RNaseH_sf"/>
</dbReference>
<dbReference type="AlphaFoldDB" id="A0A371G7H3"/>
<dbReference type="GO" id="GO:0003676">
    <property type="term" value="F:nucleic acid binding"/>
    <property type="evidence" value="ECO:0007669"/>
    <property type="project" value="InterPro"/>
</dbReference>
<dbReference type="EMBL" id="QJKJ01006506">
    <property type="protein sequence ID" value="RDX86500.1"/>
    <property type="molecule type" value="Genomic_DNA"/>
</dbReference>
<proteinExistence type="predicted"/>
<organism evidence="2 3">
    <name type="scientific">Mucuna pruriens</name>
    <name type="common">Velvet bean</name>
    <name type="synonym">Dolichos pruriens</name>
    <dbReference type="NCBI Taxonomy" id="157652"/>
    <lineage>
        <taxon>Eukaryota</taxon>
        <taxon>Viridiplantae</taxon>
        <taxon>Streptophyta</taxon>
        <taxon>Embryophyta</taxon>
        <taxon>Tracheophyta</taxon>
        <taxon>Spermatophyta</taxon>
        <taxon>Magnoliopsida</taxon>
        <taxon>eudicotyledons</taxon>
        <taxon>Gunneridae</taxon>
        <taxon>Pentapetalae</taxon>
        <taxon>rosids</taxon>
        <taxon>fabids</taxon>
        <taxon>Fabales</taxon>
        <taxon>Fabaceae</taxon>
        <taxon>Papilionoideae</taxon>
        <taxon>50 kb inversion clade</taxon>
        <taxon>NPAAA clade</taxon>
        <taxon>indigoferoid/millettioid clade</taxon>
        <taxon>Phaseoleae</taxon>
        <taxon>Mucuna</taxon>
    </lineage>
</organism>
<dbReference type="PANTHER" id="PTHR42648">
    <property type="entry name" value="TRANSPOSASE, PUTATIVE-RELATED"/>
    <property type="match status" value="1"/>
</dbReference>
<name>A0A371G7H3_MUCPR</name>
<dbReference type="GO" id="GO:0015074">
    <property type="term" value="P:DNA integration"/>
    <property type="evidence" value="ECO:0007669"/>
    <property type="project" value="InterPro"/>
</dbReference>
<evidence type="ECO:0000313" key="3">
    <source>
        <dbReference type="Proteomes" id="UP000257109"/>
    </source>
</evidence>
<evidence type="ECO:0000259" key="1">
    <source>
        <dbReference type="PROSITE" id="PS50994"/>
    </source>
</evidence>
<dbReference type="InterPro" id="IPR057670">
    <property type="entry name" value="SH3_retrovirus"/>
</dbReference>
<dbReference type="Proteomes" id="UP000257109">
    <property type="component" value="Unassembled WGS sequence"/>
</dbReference>
<accession>A0A371G7H3</accession>
<comment type="caution">
    <text evidence="2">The sequence shown here is derived from an EMBL/GenBank/DDBJ whole genome shotgun (WGS) entry which is preliminary data.</text>
</comment>
<feature type="non-terminal residue" evidence="2">
    <location>
        <position position="1"/>
    </location>
</feature>
<dbReference type="Pfam" id="PF25597">
    <property type="entry name" value="SH3_retrovirus"/>
    <property type="match status" value="1"/>
</dbReference>
<dbReference type="InterPro" id="IPR012337">
    <property type="entry name" value="RNaseH-like_sf"/>
</dbReference>